<dbReference type="STRING" id="1174501.SAMN05216192_13649"/>
<evidence type="ECO:0000313" key="2">
    <source>
        <dbReference type="Proteomes" id="UP000199050"/>
    </source>
</evidence>
<dbReference type="Proteomes" id="UP000199050">
    <property type="component" value="Unassembled WGS sequence"/>
</dbReference>
<keyword evidence="2" id="KW-1185">Reference proteome</keyword>
<proteinExistence type="predicted"/>
<dbReference type="RefSeq" id="WP_090717712.1">
    <property type="nucleotide sequence ID" value="NZ_CBCSKY010000038.1"/>
</dbReference>
<dbReference type="OrthoDB" id="2651001at2"/>
<name>A0A1G9AI26_9BACL</name>
<reference evidence="2" key="1">
    <citation type="submission" date="2016-10" db="EMBL/GenBank/DDBJ databases">
        <authorList>
            <person name="Varghese N."/>
            <person name="Submissions S."/>
        </authorList>
    </citation>
    <scope>NUCLEOTIDE SEQUENCE [LARGE SCALE GENOMIC DNA]</scope>
    <source>
        <strain evidence="2">CGMCC 1.11012</strain>
    </source>
</reference>
<evidence type="ECO:0000313" key="1">
    <source>
        <dbReference type="EMBL" id="SDK26220.1"/>
    </source>
</evidence>
<gene>
    <name evidence="1" type="ORF">SAMN05216192_13649</name>
</gene>
<organism evidence="1 2">
    <name type="scientific">Paenibacillus typhae</name>
    <dbReference type="NCBI Taxonomy" id="1174501"/>
    <lineage>
        <taxon>Bacteria</taxon>
        <taxon>Bacillati</taxon>
        <taxon>Bacillota</taxon>
        <taxon>Bacilli</taxon>
        <taxon>Bacillales</taxon>
        <taxon>Paenibacillaceae</taxon>
        <taxon>Paenibacillus</taxon>
    </lineage>
</organism>
<accession>A0A1G9AI26</accession>
<dbReference type="AlphaFoldDB" id="A0A1G9AI26"/>
<protein>
    <submittedName>
        <fullName evidence="1">Uncharacterized protein</fullName>
    </submittedName>
</protein>
<dbReference type="EMBL" id="FNDX01000036">
    <property type="protein sequence ID" value="SDK26220.1"/>
    <property type="molecule type" value="Genomic_DNA"/>
</dbReference>
<sequence>MDYTYKVLQSDLDLLAAALSEIPVAVAVKEYEDDILEDGDRIREYTPNSVRIGGLSYCRELYEFRAYPADIGQS</sequence>